<protein>
    <submittedName>
        <fullName evidence="1">Uncharacterized protein</fullName>
    </submittedName>
</protein>
<dbReference type="AlphaFoldDB" id="A0A1Q5UDF7"/>
<reference evidence="1 2" key="1">
    <citation type="submission" date="2016-10" db="EMBL/GenBank/DDBJ databases">
        <title>Genome sequence of the ascomycete fungus Penicillium subrubescens.</title>
        <authorList>
            <person name="De Vries R.P."/>
            <person name="Peng M."/>
            <person name="Dilokpimol A."/>
            <person name="Hilden K."/>
            <person name="Makela M.R."/>
            <person name="Grigoriev I."/>
            <person name="Riley R."/>
            <person name="Granchi Z."/>
        </authorList>
    </citation>
    <scope>NUCLEOTIDE SEQUENCE [LARGE SCALE GENOMIC DNA]</scope>
    <source>
        <strain evidence="1 2">CBS 132785</strain>
    </source>
</reference>
<organism evidence="1 2">
    <name type="scientific">Penicillium subrubescens</name>
    <dbReference type="NCBI Taxonomy" id="1316194"/>
    <lineage>
        <taxon>Eukaryota</taxon>
        <taxon>Fungi</taxon>
        <taxon>Dikarya</taxon>
        <taxon>Ascomycota</taxon>
        <taxon>Pezizomycotina</taxon>
        <taxon>Eurotiomycetes</taxon>
        <taxon>Eurotiomycetidae</taxon>
        <taxon>Eurotiales</taxon>
        <taxon>Aspergillaceae</taxon>
        <taxon>Penicillium</taxon>
    </lineage>
</organism>
<evidence type="ECO:0000313" key="2">
    <source>
        <dbReference type="Proteomes" id="UP000186955"/>
    </source>
</evidence>
<sequence length="174" mass="19819">MDAAVDAIRANIFAAPDHKLEHGTSVNEKARQILRDGYRSLVFDNKGQLDGATIDQVAKKFKDFVDSETRTLGTRFRWCSMIDEKALLSFIRNPEPVQFVAPPSQGGIKKNGAWVTVIDLEWDPETAARSKYQGFMRFHLLEHEELALLGSVHDMSELIHWDRSSGIPWYEDMI</sequence>
<dbReference type="Proteomes" id="UP000186955">
    <property type="component" value="Unassembled WGS sequence"/>
</dbReference>
<dbReference type="EMBL" id="MNBE01000313">
    <property type="protein sequence ID" value="OKP10505.1"/>
    <property type="molecule type" value="Genomic_DNA"/>
</dbReference>
<proteinExistence type="predicted"/>
<name>A0A1Q5UDF7_9EURO</name>
<keyword evidence="2" id="KW-1185">Reference proteome</keyword>
<dbReference type="STRING" id="1316194.A0A1Q5UDF7"/>
<gene>
    <name evidence="1" type="ORF">PENSUB_3808</name>
</gene>
<accession>A0A1Q5UDF7</accession>
<comment type="caution">
    <text evidence="1">The sequence shown here is derived from an EMBL/GenBank/DDBJ whole genome shotgun (WGS) entry which is preliminary data.</text>
</comment>
<evidence type="ECO:0000313" key="1">
    <source>
        <dbReference type="EMBL" id="OKP10505.1"/>
    </source>
</evidence>